<reference evidence="1" key="1">
    <citation type="submission" date="2020-11" db="EMBL/GenBank/DDBJ databases">
        <authorList>
            <person name="Whitehead M."/>
        </authorList>
    </citation>
    <scope>NUCLEOTIDE SEQUENCE</scope>
    <source>
        <strain evidence="1">EGII</strain>
    </source>
</reference>
<protein>
    <submittedName>
        <fullName evidence="1">(Mediterranean fruit fly) hypothetical protein</fullName>
    </submittedName>
</protein>
<sequence length="110" mass="11759">MSPPHCMPQNLAIYVRQPTATTKPVVTSADKAETITGTRQVILNFSGIFDYGNVALTLAVAATATATTVPALQQQKDGIKKQQKPAGVTNTSSNEIYATDFCMQHTSNQC</sequence>
<dbReference type="AlphaFoldDB" id="A0A811V8S6"/>
<accession>A0A811V8S6</accession>
<dbReference type="EMBL" id="CAJHJT010000056">
    <property type="protein sequence ID" value="CAD7011667.1"/>
    <property type="molecule type" value="Genomic_DNA"/>
</dbReference>
<gene>
    <name evidence="1" type="ORF">CCAP1982_LOCUS19753</name>
</gene>
<proteinExistence type="predicted"/>
<comment type="caution">
    <text evidence="1">The sequence shown here is derived from an EMBL/GenBank/DDBJ whole genome shotgun (WGS) entry which is preliminary data.</text>
</comment>
<evidence type="ECO:0000313" key="1">
    <source>
        <dbReference type="EMBL" id="CAD7011667.1"/>
    </source>
</evidence>
<evidence type="ECO:0000313" key="2">
    <source>
        <dbReference type="Proteomes" id="UP000606786"/>
    </source>
</evidence>
<name>A0A811V8S6_CERCA</name>
<keyword evidence="2" id="KW-1185">Reference proteome</keyword>
<dbReference type="Proteomes" id="UP000606786">
    <property type="component" value="Unassembled WGS sequence"/>
</dbReference>
<organism evidence="1 2">
    <name type="scientific">Ceratitis capitata</name>
    <name type="common">Mediterranean fruit fly</name>
    <name type="synonym">Tephritis capitata</name>
    <dbReference type="NCBI Taxonomy" id="7213"/>
    <lineage>
        <taxon>Eukaryota</taxon>
        <taxon>Metazoa</taxon>
        <taxon>Ecdysozoa</taxon>
        <taxon>Arthropoda</taxon>
        <taxon>Hexapoda</taxon>
        <taxon>Insecta</taxon>
        <taxon>Pterygota</taxon>
        <taxon>Neoptera</taxon>
        <taxon>Endopterygota</taxon>
        <taxon>Diptera</taxon>
        <taxon>Brachycera</taxon>
        <taxon>Muscomorpha</taxon>
        <taxon>Tephritoidea</taxon>
        <taxon>Tephritidae</taxon>
        <taxon>Ceratitis</taxon>
        <taxon>Ceratitis</taxon>
    </lineage>
</organism>